<accession>A0ABY8L198</accession>
<dbReference type="EMBL" id="CP122539">
    <property type="protein sequence ID" value="WGH74118.1"/>
    <property type="molecule type" value="Genomic_DNA"/>
</dbReference>
<dbReference type="Proteomes" id="UP001232001">
    <property type="component" value="Chromosome"/>
</dbReference>
<organism evidence="1 2">
    <name type="scientific">Tenacibaculum tangerinum</name>
    <dbReference type="NCBI Taxonomy" id="3038772"/>
    <lineage>
        <taxon>Bacteria</taxon>
        <taxon>Pseudomonadati</taxon>
        <taxon>Bacteroidota</taxon>
        <taxon>Flavobacteriia</taxon>
        <taxon>Flavobacteriales</taxon>
        <taxon>Flavobacteriaceae</taxon>
        <taxon>Tenacibaculum</taxon>
    </lineage>
</organism>
<name>A0ABY8L198_9FLAO</name>
<keyword evidence="2" id="KW-1185">Reference proteome</keyword>
<evidence type="ECO:0000313" key="1">
    <source>
        <dbReference type="EMBL" id="WGH74118.1"/>
    </source>
</evidence>
<sequence>MNDDLEYGNKENVNWNNINSYSLSNSDYTAVIKDSYRNLYYRIVYLRPSLEDVKKGKRVPDFSVIVINENLDIIVEKKFNSTIYSHTIIIPNEKGLAIARKDLYNLNDNKLTFSFFNIKK</sequence>
<evidence type="ECO:0000313" key="2">
    <source>
        <dbReference type="Proteomes" id="UP001232001"/>
    </source>
</evidence>
<gene>
    <name evidence="1" type="ORF">P8625_08280</name>
</gene>
<dbReference type="RefSeq" id="WP_279649999.1">
    <property type="nucleotide sequence ID" value="NZ_CP122539.1"/>
</dbReference>
<protein>
    <submittedName>
        <fullName evidence="1">DUF4221 family protein</fullName>
    </submittedName>
</protein>
<reference evidence="1 2" key="1">
    <citation type="submission" date="2023-04" db="EMBL/GenBank/DDBJ databases">
        <title>Tenacibaculum tangerinum sp. nov., isolated from sea tidal flat of South Korea.</title>
        <authorList>
            <person name="Lee S.H."/>
            <person name="Kim J.-J."/>
        </authorList>
    </citation>
    <scope>NUCLEOTIDE SEQUENCE [LARGE SCALE GENOMIC DNA]</scope>
    <source>
        <strain evidence="1 2">GRR-S3-23</strain>
    </source>
</reference>
<proteinExistence type="predicted"/>